<feature type="transmembrane region" description="Helical" evidence="3">
    <location>
        <begin position="104"/>
        <end position="125"/>
    </location>
</feature>
<dbReference type="Proteomes" id="UP000595374">
    <property type="component" value="Chromosome"/>
</dbReference>
<keyword evidence="2" id="KW-0813">Transport</keyword>
<gene>
    <name evidence="4" type="ORF">I6H47_16665</name>
</gene>
<dbReference type="PIRSF" id="PIRSF016661">
    <property type="entry name" value="BioY"/>
    <property type="match status" value="1"/>
</dbReference>
<dbReference type="InterPro" id="IPR003784">
    <property type="entry name" value="BioY"/>
</dbReference>
<evidence type="ECO:0000256" key="2">
    <source>
        <dbReference type="PIRNR" id="PIRNR016661"/>
    </source>
</evidence>
<organism evidence="4 5">
    <name type="scientific">Brevibacterium casei</name>
    <dbReference type="NCBI Taxonomy" id="33889"/>
    <lineage>
        <taxon>Bacteria</taxon>
        <taxon>Bacillati</taxon>
        <taxon>Actinomycetota</taxon>
        <taxon>Actinomycetes</taxon>
        <taxon>Micrococcales</taxon>
        <taxon>Brevibacteriaceae</taxon>
        <taxon>Brevibacterium</taxon>
    </lineage>
</organism>
<accession>A0A7T3ZZ86</accession>
<name>A0A7T3ZZ86_9MICO</name>
<dbReference type="GO" id="GO:0005886">
    <property type="term" value="C:plasma membrane"/>
    <property type="evidence" value="ECO:0007669"/>
    <property type="project" value="UniProtKB-SubCell"/>
</dbReference>
<protein>
    <recommendedName>
        <fullName evidence="2">Biotin transporter</fullName>
    </recommendedName>
</protein>
<comment type="similarity">
    <text evidence="1 2">Belongs to the BioY family.</text>
</comment>
<dbReference type="PANTHER" id="PTHR34295">
    <property type="entry name" value="BIOTIN TRANSPORTER BIOY"/>
    <property type="match status" value="1"/>
</dbReference>
<evidence type="ECO:0000256" key="3">
    <source>
        <dbReference type="SAM" id="Phobius"/>
    </source>
</evidence>
<dbReference type="Pfam" id="PF02632">
    <property type="entry name" value="BioY"/>
    <property type="match status" value="1"/>
</dbReference>
<proteinExistence type="inferred from homology"/>
<feature type="transmembrane region" description="Helical" evidence="3">
    <location>
        <begin position="73"/>
        <end position="92"/>
    </location>
</feature>
<evidence type="ECO:0000313" key="5">
    <source>
        <dbReference type="Proteomes" id="UP000595374"/>
    </source>
</evidence>
<keyword evidence="2" id="KW-1003">Cell membrane</keyword>
<comment type="subcellular location">
    <subcellularLocation>
        <location evidence="2">Cell membrane</location>
        <topology evidence="2">Multi-pass membrane protein</topology>
    </subcellularLocation>
</comment>
<dbReference type="EMBL" id="CP065989">
    <property type="protein sequence ID" value="QQB14343.1"/>
    <property type="molecule type" value="Genomic_DNA"/>
</dbReference>
<dbReference type="PANTHER" id="PTHR34295:SF1">
    <property type="entry name" value="BIOTIN TRANSPORTER BIOY"/>
    <property type="match status" value="1"/>
</dbReference>
<dbReference type="Gene3D" id="1.10.1760.20">
    <property type="match status" value="1"/>
</dbReference>
<reference evidence="4 5" key="1">
    <citation type="submission" date="2020-12" db="EMBL/GenBank/DDBJ databases">
        <title>FDA dAtabase for Regulatory Grade micrObial Sequences (FDA-ARGOS): Supporting development and validation of Infectious Disease Dx tests.</title>
        <authorList>
            <person name="Sproer C."/>
            <person name="Gronow S."/>
            <person name="Severitt S."/>
            <person name="Schroder I."/>
            <person name="Tallon L."/>
            <person name="Sadzewicz L."/>
            <person name="Zhao X."/>
            <person name="Boylan J."/>
            <person name="Ott S."/>
            <person name="Bowen H."/>
            <person name="Vavikolanu K."/>
            <person name="Mehta A."/>
            <person name="Aluvathingal J."/>
            <person name="Nadendla S."/>
            <person name="Lowell S."/>
            <person name="Myers T."/>
            <person name="Yan Y."/>
            <person name="Sichtig H."/>
        </authorList>
    </citation>
    <scope>NUCLEOTIDE SEQUENCE [LARGE SCALE GENOMIC DNA]</scope>
    <source>
        <strain evidence="4 5">FDAARGOS_990</strain>
    </source>
</reference>
<dbReference type="AlphaFoldDB" id="A0A7T3ZZ86"/>
<feature type="transmembrane region" description="Helical" evidence="3">
    <location>
        <begin position="49"/>
        <end position="66"/>
    </location>
</feature>
<evidence type="ECO:0000313" key="4">
    <source>
        <dbReference type="EMBL" id="QQB14343.1"/>
    </source>
</evidence>
<feature type="transmembrane region" description="Helical" evidence="3">
    <location>
        <begin position="24"/>
        <end position="43"/>
    </location>
</feature>
<keyword evidence="2 3" id="KW-0472">Membrane</keyword>
<sequence length="214" mass="22105">MTHADSTAAAGTASLKTPSRAGDIALIAVFAALLAAFAMLPPIPVGPVGVPITLQTFAVALCGLVLGPWRGAAAVGLYVVLGLLGLPIFSGMRGGIAVLAGPSAGYIISFTLYALAAGFVARWALRRYRGVALWVAMFLGSLGASFLLNHPLGILGMSINGDLPLGVAFAADLIYWPGDIIKNILAVSVALLIHRAFPDILRRRGVRPQIPDAV</sequence>
<feature type="transmembrane region" description="Helical" evidence="3">
    <location>
        <begin position="174"/>
        <end position="194"/>
    </location>
</feature>
<feature type="transmembrane region" description="Helical" evidence="3">
    <location>
        <begin position="132"/>
        <end position="154"/>
    </location>
</feature>
<keyword evidence="3" id="KW-0812">Transmembrane</keyword>
<dbReference type="RefSeq" id="WP_198499414.1">
    <property type="nucleotide sequence ID" value="NZ_CP065989.1"/>
</dbReference>
<dbReference type="GO" id="GO:0015225">
    <property type="term" value="F:biotin transmembrane transporter activity"/>
    <property type="evidence" value="ECO:0007669"/>
    <property type="project" value="UniProtKB-UniRule"/>
</dbReference>
<evidence type="ECO:0000256" key="1">
    <source>
        <dbReference type="ARBA" id="ARBA00010692"/>
    </source>
</evidence>
<keyword evidence="3" id="KW-1133">Transmembrane helix</keyword>